<dbReference type="Pfam" id="PF01590">
    <property type="entry name" value="GAF"/>
    <property type="match status" value="1"/>
</dbReference>
<dbReference type="InterPro" id="IPR003018">
    <property type="entry name" value="GAF"/>
</dbReference>
<keyword evidence="10" id="KW-1185">Reference proteome</keyword>
<evidence type="ECO:0000313" key="10">
    <source>
        <dbReference type="Proteomes" id="UP000473278"/>
    </source>
</evidence>
<evidence type="ECO:0000256" key="6">
    <source>
        <dbReference type="ARBA" id="ARBA00022777"/>
    </source>
</evidence>
<evidence type="ECO:0000313" key="9">
    <source>
        <dbReference type="EMBL" id="NGP78125.1"/>
    </source>
</evidence>
<dbReference type="Proteomes" id="UP000473278">
    <property type="component" value="Unassembled WGS sequence"/>
</dbReference>
<keyword evidence="7" id="KW-0067">ATP-binding</keyword>
<evidence type="ECO:0000256" key="5">
    <source>
        <dbReference type="ARBA" id="ARBA00022741"/>
    </source>
</evidence>
<dbReference type="GO" id="GO:0004673">
    <property type="term" value="F:protein histidine kinase activity"/>
    <property type="evidence" value="ECO:0007669"/>
    <property type="project" value="UniProtKB-EC"/>
</dbReference>
<gene>
    <name evidence="9" type="ORF">G3570_15865</name>
</gene>
<dbReference type="InterPro" id="IPR011495">
    <property type="entry name" value="Sig_transdc_His_kin_sub2_dim/P"/>
</dbReference>
<comment type="catalytic activity">
    <reaction evidence="1">
        <text>ATP + protein L-histidine = ADP + protein N-phospho-L-histidine.</text>
        <dbReference type="EC" id="2.7.13.3"/>
    </reaction>
</comment>
<dbReference type="EMBL" id="JAALLT010000006">
    <property type="protein sequence ID" value="NGP78125.1"/>
    <property type="molecule type" value="Genomic_DNA"/>
</dbReference>
<evidence type="ECO:0000256" key="7">
    <source>
        <dbReference type="ARBA" id="ARBA00022840"/>
    </source>
</evidence>
<name>A0A6M1T898_9BACT</name>
<evidence type="ECO:0000256" key="2">
    <source>
        <dbReference type="ARBA" id="ARBA00012438"/>
    </source>
</evidence>
<dbReference type="SMART" id="SM00065">
    <property type="entry name" value="GAF"/>
    <property type="match status" value="1"/>
</dbReference>
<dbReference type="InterPro" id="IPR005467">
    <property type="entry name" value="His_kinase_dom"/>
</dbReference>
<evidence type="ECO:0000256" key="3">
    <source>
        <dbReference type="ARBA" id="ARBA00022553"/>
    </source>
</evidence>
<reference evidence="9 10" key="1">
    <citation type="submission" date="2020-02" db="EMBL/GenBank/DDBJ databases">
        <title>Balneolaceae bacterium YR4-1, complete genome.</title>
        <authorList>
            <person name="Li Y."/>
            <person name="Wu S."/>
        </authorList>
    </citation>
    <scope>NUCLEOTIDE SEQUENCE [LARGE SCALE GENOMIC DNA]</scope>
    <source>
        <strain evidence="9 10">YR4-1</strain>
    </source>
</reference>
<keyword evidence="5" id="KW-0547">Nucleotide-binding</keyword>
<dbReference type="AlphaFoldDB" id="A0A6M1T898"/>
<keyword evidence="6" id="KW-0418">Kinase</keyword>
<organism evidence="9 10">
    <name type="scientific">Halalkalibaculum roseum</name>
    <dbReference type="NCBI Taxonomy" id="2709311"/>
    <lineage>
        <taxon>Bacteria</taxon>
        <taxon>Pseudomonadati</taxon>
        <taxon>Balneolota</taxon>
        <taxon>Balneolia</taxon>
        <taxon>Balneolales</taxon>
        <taxon>Balneolaceae</taxon>
        <taxon>Halalkalibaculum</taxon>
    </lineage>
</organism>
<proteinExistence type="predicted"/>
<dbReference type="InterPro" id="IPR036890">
    <property type="entry name" value="HATPase_C_sf"/>
</dbReference>
<keyword evidence="4" id="KW-0808">Transferase</keyword>
<dbReference type="SUPFAM" id="SSF55781">
    <property type="entry name" value="GAF domain-like"/>
    <property type="match status" value="1"/>
</dbReference>
<dbReference type="GO" id="GO:0005524">
    <property type="term" value="F:ATP binding"/>
    <property type="evidence" value="ECO:0007669"/>
    <property type="project" value="UniProtKB-KW"/>
</dbReference>
<dbReference type="SUPFAM" id="SSF55874">
    <property type="entry name" value="ATPase domain of HSP90 chaperone/DNA topoisomerase II/histidine kinase"/>
    <property type="match status" value="1"/>
</dbReference>
<sequence>MHIGAIVYKKFDLNGRSSNRLMVLLERLERFNESNNFKTLLDEVLETARDVMDTESSSLMLLDRKTGELVLKNPTEEDDATPEKRVPKFEGYCGWSVEHEIPLLVNEVDITGNLYRAELYENYHLKNLICAPLFSRKNKIIGVIQVANRLGDEGFETDDLPIFQELARHAARAIESTISKGTQDSLLEEKRLMVSELHHRMKNNLDMISDMVEMEETKLDDSTSKEVLKKIQSRVKSINIVYDLLSGKEDKSEVDLGPYVKELVDTISMGLSTPVRDISIEVNIDEIRLHPDRTLAFGLILNELLVNSYKHAFKYKSEGSILIDISSRGGTITMHYKDNGIGMPVDFDEEEYASQGFKLIFSLTEKLYGDFSFNKKTGYKGLECTLEFPDFDYIHTS</sequence>
<dbReference type="InterPro" id="IPR029016">
    <property type="entry name" value="GAF-like_dom_sf"/>
</dbReference>
<dbReference type="RefSeq" id="WP_165143859.1">
    <property type="nucleotide sequence ID" value="NZ_JAALLT010000006.1"/>
</dbReference>
<dbReference type="PANTHER" id="PTHR41523:SF8">
    <property type="entry name" value="ETHYLENE RESPONSE SENSOR PROTEIN"/>
    <property type="match status" value="1"/>
</dbReference>
<dbReference type="Gene3D" id="3.30.565.10">
    <property type="entry name" value="Histidine kinase-like ATPase, C-terminal domain"/>
    <property type="match status" value="1"/>
</dbReference>
<feature type="domain" description="Histidine kinase" evidence="8">
    <location>
        <begin position="196"/>
        <end position="392"/>
    </location>
</feature>
<dbReference type="EC" id="2.7.13.3" evidence="2"/>
<accession>A0A6M1T898</accession>
<keyword evidence="3" id="KW-0597">Phosphoprotein</keyword>
<protein>
    <recommendedName>
        <fullName evidence="2">histidine kinase</fullName>
        <ecNumber evidence="2">2.7.13.3</ecNumber>
    </recommendedName>
</protein>
<evidence type="ECO:0000256" key="1">
    <source>
        <dbReference type="ARBA" id="ARBA00000085"/>
    </source>
</evidence>
<dbReference type="Pfam" id="PF07568">
    <property type="entry name" value="HisKA_2"/>
    <property type="match status" value="1"/>
</dbReference>
<dbReference type="PROSITE" id="PS50109">
    <property type="entry name" value="HIS_KIN"/>
    <property type="match status" value="1"/>
</dbReference>
<evidence type="ECO:0000256" key="4">
    <source>
        <dbReference type="ARBA" id="ARBA00022679"/>
    </source>
</evidence>
<dbReference type="PANTHER" id="PTHR41523">
    <property type="entry name" value="TWO-COMPONENT SYSTEM SENSOR PROTEIN"/>
    <property type="match status" value="1"/>
</dbReference>
<evidence type="ECO:0000259" key="8">
    <source>
        <dbReference type="PROSITE" id="PS50109"/>
    </source>
</evidence>
<dbReference type="Gene3D" id="3.30.450.40">
    <property type="match status" value="1"/>
</dbReference>
<comment type="caution">
    <text evidence="9">The sequence shown here is derived from an EMBL/GenBank/DDBJ whole genome shotgun (WGS) entry which is preliminary data.</text>
</comment>